<comment type="caution">
    <text evidence="3">The sequence shown here is derived from an EMBL/GenBank/DDBJ whole genome shotgun (WGS) entry which is preliminary data.</text>
</comment>
<feature type="compositionally biased region" description="Polar residues" evidence="1">
    <location>
        <begin position="719"/>
        <end position="733"/>
    </location>
</feature>
<dbReference type="GO" id="GO:0060271">
    <property type="term" value="P:cilium assembly"/>
    <property type="evidence" value="ECO:0007669"/>
    <property type="project" value="TreeGrafter"/>
</dbReference>
<feature type="compositionally biased region" description="Basic and acidic residues" evidence="1">
    <location>
        <begin position="348"/>
        <end position="358"/>
    </location>
</feature>
<dbReference type="GO" id="GO:0005874">
    <property type="term" value="C:microtubule"/>
    <property type="evidence" value="ECO:0007669"/>
    <property type="project" value="TreeGrafter"/>
</dbReference>
<feature type="region of interest" description="Disordered" evidence="1">
    <location>
        <begin position="800"/>
        <end position="887"/>
    </location>
</feature>
<feature type="compositionally biased region" description="Basic and acidic residues" evidence="1">
    <location>
        <begin position="1151"/>
        <end position="1168"/>
    </location>
</feature>
<dbReference type="PANTHER" id="PTHR22736:SF2">
    <property type="entry name" value="COILED-COIL DOMAIN-CONTAINING PROTEIN 66"/>
    <property type="match status" value="1"/>
</dbReference>
<dbReference type="PANTHER" id="PTHR22736">
    <property type="entry name" value="COILED-COIL DOMAIN-CONTAINING PROTEIN 66"/>
    <property type="match status" value="1"/>
</dbReference>
<sequence length="1401" mass="159228">MSSGGSGAVQFQINKNNATQGIFFQREKPKNDQRKFGYKSKTLRHPIRQPDYEEELERMQKAAEEEKRKFNKKNTDFIRRNRERYRPKENAGAPTPGSTHIAPGTVTLTQGQLAALLKTLGKTSNNGGSSDNPLRISIDAENNKIEVERYESDSNGDRDEADSNHGRKDSNRDDDDSSDVGIEALLNNDSGVAKSNARNKRANESRQQERSNLKSRDSHGENRSAPKPQLSTGGPDHTSLKPDAAVSRASVTRLSWDDAKKEAGVHHVPDTVPWRHLTVAERKRLQWARDRAEVEDYNPWGRPGAGAPTQKQAEEMSRAESRQPDDWVTKGSKRTEAAANKSNTDALKTSKERKKEELANEILQLQMEIRAAEQKRQQEEEKQREERSEEKKPKKQDPHLSKKAERGKGQQRDKNGKGAPTTQEDSVGEENKVQIVIINKKKDKARSGDERDRNRKEDKSAEGPTDKDKKTEKKSTEHVQKSKGKEPKADGDNENVIEKAAETNKSTGPVNSKVVPPAPGLNRENEEANLSKKEIERRKWLAELDKQREEQRLKKQMEKERDRAGLQDQWADRFVYHKTPRQISPRHAPPPQSGQTNVPVSRPSGQSAQAFAVDMVDNAPPAAMRSSMVVGDGSLNENRYDNKKAEEKRKWLQELEQQREEQRLARQALKERDRQENNGTWADHYPSDRQKLMHAVPHNLGQGQPTQDVLGTGQGVHQPIQTRAASPAATSNIAGRRDVGADATLRTSSAPYPPVAVAASDEGTTFLRGQAAYVDPVTRKEQEEKRRVHLEYQAQIKAQIEEKERQKREERERKVREDMEEERKLQMEREKFNKQLEQEQRKLREKEEQRQKQIDALKSAMDEAQEKALEEKTHKRIHHLQTHGHDVTQLKATYDAFSNKNQENEGASEATPRSKQFDSSTIPGLGPDIGLHQNRGDSPSIQDFVDAPRFEPAKQEQARPRYPLGQSYTKEPYVEDRVLTPSRFRHPVLGIGDSGSPRREFGTQTLELNELQNILNSLPEDIQIEYKLKVEDALREKESRARNQPSRKVHVKVADEVDNRRGGKPPAASVPSKRAVKEKPEQTGPKQRLAWNQKQRKTVVKNSERDPFYQQKKEQAEARRARRERQLQYLQELNSENIPTEHASRSKSRHEHCSPRREGEPEAVENRGRKVANVRKRRDDSHDRHRSHSPNVLSLVVDNDGAGRRQEGGGAVRRGARSKSPAPQYPLSTGRSSPAIPTVRHRTMADPNADKDPYLHANQQLRDSQSNTRYGDAAFLPIADGEFVPFMRTTEILDPAKAEEPMAMSRENSRMERARKAYRETHNPAGVGRKVEIYQDREREAALKSSQNPLLNPGLVTDHPTARQDMILQQLSSLKQTLMQRQKELETYMSPAELEAEMAKG</sequence>
<feature type="compositionally biased region" description="Basic and acidic residues" evidence="1">
    <location>
        <begin position="370"/>
        <end position="416"/>
    </location>
</feature>
<dbReference type="InterPro" id="IPR040467">
    <property type="entry name" value="CCDC66_dom"/>
</dbReference>
<feature type="region of interest" description="Disordered" evidence="1">
    <location>
        <begin position="296"/>
        <end position="538"/>
    </location>
</feature>
<dbReference type="InterPro" id="IPR039183">
    <property type="entry name" value="CCD66"/>
</dbReference>
<evidence type="ECO:0000259" key="2">
    <source>
        <dbReference type="Pfam" id="PF15236"/>
    </source>
</evidence>
<feature type="domain" description="CCDC66" evidence="2">
    <location>
        <begin position="759"/>
        <end position="889"/>
    </location>
</feature>
<feature type="region of interest" description="Disordered" evidence="1">
    <location>
        <begin position="1037"/>
        <end position="1238"/>
    </location>
</feature>
<feature type="compositionally biased region" description="Basic and acidic residues" evidence="1">
    <location>
        <begin position="58"/>
        <end position="89"/>
    </location>
</feature>
<proteinExistence type="predicted"/>
<accession>A0AAE0ZW83</accession>
<evidence type="ECO:0000313" key="4">
    <source>
        <dbReference type="Proteomes" id="UP001283361"/>
    </source>
</evidence>
<feature type="compositionally biased region" description="Polar residues" evidence="1">
    <location>
        <begin position="593"/>
        <end position="607"/>
    </location>
</feature>
<feature type="region of interest" description="Disordered" evidence="1">
    <location>
        <begin position="121"/>
        <end position="252"/>
    </location>
</feature>
<organism evidence="3 4">
    <name type="scientific">Elysia crispata</name>
    <name type="common">lettuce slug</name>
    <dbReference type="NCBI Taxonomy" id="231223"/>
    <lineage>
        <taxon>Eukaryota</taxon>
        <taxon>Metazoa</taxon>
        <taxon>Spiralia</taxon>
        <taxon>Lophotrochozoa</taxon>
        <taxon>Mollusca</taxon>
        <taxon>Gastropoda</taxon>
        <taxon>Heterobranchia</taxon>
        <taxon>Euthyneura</taxon>
        <taxon>Panpulmonata</taxon>
        <taxon>Sacoglossa</taxon>
        <taxon>Placobranchoidea</taxon>
        <taxon>Plakobranchidae</taxon>
        <taxon>Elysia</taxon>
    </lineage>
</organism>
<feature type="compositionally biased region" description="Basic and acidic residues" evidence="1">
    <location>
        <begin position="201"/>
        <end position="224"/>
    </location>
</feature>
<feature type="compositionally biased region" description="Polar residues" evidence="1">
    <location>
        <begin position="8"/>
        <end position="21"/>
    </location>
</feature>
<evidence type="ECO:0000313" key="3">
    <source>
        <dbReference type="EMBL" id="KAK3776036.1"/>
    </source>
</evidence>
<reference evidence="3" key="1">
    <citation type="journal article" date="2023" name="G3 (Bethesda)">
        <title>A reference genome for the long-term kleptoplast-retaining sea slug Elysia crispata morphotype clarki.</title>
        <authorList>
            <person name="Eastman K.E."/>
            <person name="Pendleton A.L."/>
            <person name="Shaikh M.A."/>
            <person name="Suttiyut T."/>
            <person name="Ogas R."/>
            <person name="Tomko P."/>
            <person name="Gavelis G."/>
            <person name="Widhalm J.R."/>
            <person name="Wisecaver J.H."/>
        </authorList>
    </citation>
    <scope>NUCLEOTIDE SEQUENCE</scope>
    <source>
        <strain evidence="3">ECLA1</strain>
    </source>
</reference>
<feature type="compositionally biased region" description="Basic and acidic residues" evidence="1">
    <location>
        <begin position="800"/>
        <end position="873"/>
    </location>
</feature>
<feature type="compositionally biased region" description="Basic and acidic residues" evidence="1">
    <location>
        <begin position="1052"/>
        <end position="1061"/>
    </location>
</feature>
<dbReference type="GO" id="GO:0008017">
    <property type="term" value="F:microtubule binding"/>
    <property type="evidence" value="ECO:0007669"/>
    <property type="project" value="TreeGrafter"/>
</dbReference>
<feature type="compositionally biased region" description="Polar residues" evidence="1">
    <location>
        <begin position="901"/>
        <end position="922"/>
    </location>
</feature>
<feature type="region of interest" description="Disordered" evidence="1">
    <location>
        <begin position="698"/>
        <end position="738"/>
    </location>
</feature>
<feature type="compositionally biased region" description="Basic and acidic residues" evidence="1">
    <location>
        <begin position="552"/>
        <end position="575"/>
    </location>
</feature>
<feature type="compositionally biased region" description="Basic and acidic residues" evidence="1">
    <location>
        <begin position="312"/>
        <end position="336"/>
    </location>
</feature>
<keyword evidence="4" id="KW-1185">Reference proteome</keyword>
<feature type="region of interest" description="Disordered" evidence="1">
    <location>
        <begin position="1"/>
        <end position="21"/>
    </location>
</feature>
<gene>
    <name evidence="3" type="ORF">RRG08_044420</name>
</gene>
<feature type="region of interest" description="Disordered" evidence="1">
    <location>
        <begin position="901"/>
        <end position="944"/>
    </location>
</feature>
<name>A0AAE0ZW83_9GAST</name>
<protein>
    <recommendedName>
        <fullName evidence="2">CCDC66 domain-containing protein</fullName>
    </recommendedName>
</protein>
<feature type="compositionally biased region" description="Basic and acidic residues" evidence="1">
    <location>
        <begin position="662"/>
        <end position="676"/>
    </location>
</feature>
<feature type="compositionally biased region" description="Basic and acidic residues" evidence="1">
    <location>
        <begin position="445"/>
        <end position="502"/>
    </location>
</feature>
<feature type="compositionally biased region" description="Polar residues" evidence="1">
    <location>
        <begin position="121"/>
        <end position="132"/>
    </location>
</feature>
<feature type="region of interest" description="Disordered" evidence="1">
    <location>
        <begin position="662"/>
        <end position="685"/>
    </location>
</feature>
<feature type="compositionally biased region" description="Basic and acidic residues" evidence="1">
    <location>
        <begin position="1102"/>
        <end position="1119"/>
    </location>
</feature>
<feature type="region of interest" description="Disordered" evidence="1">
    <location>
        <begin position="58"/>
        <end position="106"/>
    </location>
</feature>
<dbReference type="Proteomes" id="UP001283361">
    <property type="component" value="Unassembled WGS sequence"/>
</dbReference>
<feature type="compositionally biased region" description="Basic and acidic residues" evidence="1">
    <location>
        <begin position="141"/>
        <end position="171"/>
    </location>
</feature>
<feature type="region of interest" description="Disordered" evidence="1">
    <location>
        <begin position="552"/>
        <end position="607"/>
    </location>
</feature>
<evidence type="ECO:0000256" key="1">
    <source>
        <dbReference type="SAM" id="MobiDB-lite"/>
    </source>
</evidence>
<dbReference type="GO" id="GO:0005929">
    <property type="term" value="C:cilium"/>
    <property type="evidence" value="ECO:0007669"/>
    <property type="project" value="TreeGrafter"/>
</dbReference>
<dbReference type="EMBL" id="JAWDGP010003252">
    <property type="protein sequence ID" value="KAK3776036.1"/>
    <property type="molecule type" value="Genomic_DNA"/>
</dbReference>
<dbReference type="Pfam" id="PF15236">
    <property type="entry name" value="CCDC66"/>
    <property type="match status" value="1"/>
</dbReference>
<feature type="compositionally biased region" description="Basic and acidic residues" evidence="1">
    <location>
        <begin position="523"/>
        <end position="538"/>
    </location>
</feature>